<reference evidence="2 3" key="1">
    <citation type="journal article" date="2015" name="Biotechnol. Biofuels">
        <title>Enhanced degradation of softwood versus hardwood by the white-rot fungus Pycnoporus coccineus.</title>
        <authorList>
            <person name="Couturier M."/>
            <person name="Navarro D."/>
            <person name="Chevret D."/>
            <person name="Henrissat B."/>
            <person name="Piumi F."/>
            <person name="Ruiz-Duenas F.J."/>
            <person name="Martinez A.T."/>
            <person name="Grigoriev I.V."/>
            <person name="Riley R."/>
            <person name="Lipzen A."/>
            <person name="Berrin J.G."/>
            <person name="Master E.R."/>
            <person name="Rosso M.N."/>
        </authorList>
    </citation>
    <scope>NUCLEOTIDE SEQUENCE [LARGE SCALE GENOMIC DNA]</scope>
    <source>
        <strain evidence="2 3">BRFM310</strain>
    </source>
</reference>
<feature type="region of interest" description="Disordered" evidence="1">
    <location>
        <begin position="1"/>
        <end position="38"/>
    </location>
</feature>
<dbReference type="Proteomes" id="UP000193067">
    <property type="component" value="Unassembled WGS sequence"/>
</dbReference>
<evidence type="ECO:0000313" key="3">
    <source>
        <dbReference type="Proteomes" id="UP000193067"/>
    </source>
</evidence>
<evidence type="ECO:0000256" key="1">
    <source>
        <dbReference type="SAM" id="MobiDB-lite"/>
    </source>
</evidence>
<protein>
    <submittedName>
        <fullName evidence="2">Uncharacterized protein</fullName>
    </submittedName>
</protein>
<dbReference type="EMBL" id="KZ084104">
    <property type="protein sequence ID" value="OSD02581.1"/>
    <property type="molecule type" value="Genomic_DNA"/>
</dbReference>
<dbReference type="AlphaFoldDB" id="A0A1Y2IQT2"/>
<proteinExistence type="predicted"/>
<organism evidence="2 3">
    <name type="scientific">Trametes coccinea (strain BRFM310)</name>
    <name type="common">Pycnoporus coccineus</name>
    <dbReference type="NCBI Taxonomy" id="1353009"/>
    <lineage>
        <taxon>Eukaryota</taxon>
        <taxon>Fungi</taxon>
        <taxon>Dikarya</taxon>
        <taxon>Basidiomycota</taxon>
        <taxon>Agaricomycotina</taxon>
        <taxon>Agaricomycetes</taxon>
        <taxon>Polyporales</taxon>
        <taxon>Polyporaceae</taxon>
        <taxon>Trametes</taxon>
    </lineage>
</organism>
<gene>
    <name evidence="2" type="ORF">PYCCODRAFT_322078</name>
</gene>
<sequence>MPARVRTGKVAQSRVLTRRRGPSPPARRPSGRGGEHPRLQCQSRVRVGLCPAPGRHPKWSLALCAALVNADGRRSGIPGWPYTALLTCCIVRCQSGRLVLEALCVHVSHGGRTCQSYARMVTRFAARTRHTTAPRVGHHGQLVLSMYSTPPP</sequence>
<evidence type="ECO:0000313" key="2">
    <source>
        <dbReference type="EMBL" id="OSD02581.1"/>
    </source>
</evidence>
<keyword evidence="3" id="KW-1185">Reference proteome</keyword>
<accession>A0A1Y2IQT2</accession>
<name>A0A1Y2IQT2_TRAC3</name>